<evidence type="ECO:0000313" key="1">
    <source>
        <dbReference type="EMBL" id="THG37347.1"/>
    </source>
</evidence>
<dbReference type="EMBL" id="SSTJ01000006">
    <property type="protein sequence ID" value="THG37347.1"/>
    <property type="molecule type" value="Genomic_DNA"/>
</dbReference>
<dbReference type="RefSeq" id="WP_136434267.1">
    <property type="nucleotide sequence ID" value="NZ_SSTJ01000006.1"/>
</dbReference>
<name>A0A4V6RZ77_9ACTN</name>
<reference evidence="1 2" key="1">
    <citation type="submission" date="2019-04" db="EMBL/GenBank/DDBJ databases">
        <title>Microbes associate with the intestines of laboratory mice.</title>
        <authorList>
            <person name="Navarre W."/>
            <person name="Wong E."/>
            <person name="Huang K.C."/>
            <person name="Tropini C."/>
            <person name="Ng K."/>
            <person name="Yu B."/>
        </authorList>
    </citation>
    <scope>NUCLEOTIDE SEQUENCE [LARGE SCALE GENOMIC DNA]</scope>
    <source>
        <strain evidence="1 2">NM80_B27</strain>
    </source>
</reference>
<proteinExistence type="predicted"/>
<dbReference type="Proteomes" id="UP000308978">
    <property type="component" value="Unassembled WGS sequence"/>
</dbReference>
<evidence type="ECO:0000313" key="2">
    <source>
        <dbReference type="Proteomes" id="UP000308978"/>
    </source>
</evidence>
<gene>
    <name evidence="1" type="ORF">E5986_06200</name>
</gene>
<accession>A0A4V6RZ77</accession>
<organism evidence="1 2">
    <name type="scientific">Adlercreutzia caecimuris</name>
    <dbReference type="NCBI Taxonomy" id="671266"/>
    <lineage>
        <taxon>Bacteria</taxon>
        <taxon>Bacillati</taxon>
        <taxon>Actinomycetota</taxon>
        <taxon>Coriobacteriia</taxon>
        <taxon>Eggerthellales</taxon>
        <taxon>Eggerthellaceae</taxon>
        <taxon>Adlercreutzia</taxon>
    </lineage>
</organism>
<sequence>MAYSAAKTAGEDTLDLLAFDDEFDPLAVDDSIIDQEWMDDENPYDTIDYPTMRNMPETVHHDPVYSPERQGSARAALQALIVRNPNRRPVLLNIIGLAEGGCASSVISERVEEWQRDNWSVYAPMTLCRMLERAGALTLEMPETAEEQESAEEGVSYLEIKETVDPIWHATAEALKLRAEYMGGAQFRAIVLESDESRYAEVYERVMDALAEEPRKLAAIEELTDTMDITKSPRRFGQHFVDILEATDCILWGAGAWNLTDLGRAMLAELKARKEA</sequence>
<dbReference type="SUPFAM" id="SSF109755">
    <property type="entry name" value="PhoU-like"/>
    <property type="match status" value="1"/>
</dbReference>
<comment type="caution">
    <text evidence="1">The sequence shown here is derived from an EMBL/GenBank/DDBJ whole genome shotgun (WGS) entry which is preliminary data.</text>
</comment>
<protein>
    <submittedName>
        <fullName evidence="1">Uncharacterized protein</fullName>
    </submittedName>
</protein>
<dbReference type="AlphaFoldDB" id="A0A4V6RZ77"/>